<dbReference type="Gene3D" id="6.20.330.10">
    <property type="match status" value="1"/>
</dbReference>
<dbReference type="Pfam" id="PF01343">
    <property type="entry name" value="Peptidase_S49"/>
    <property type="match status" value="1"/>
</dbReference>
<evidence type="ECO:0000313" key="5">
    <source>
        <dbReference type="EMBL" id="AWV89656.1"/>
    </source>
</evidence>
<dbReference type="InterPro" id="IPR004635">
    <property type="entry name" value="Pept_S49_SppA"/>
</dbReference>
<dbReference type="KEGG" id="bsed:DN745_10025"/>
<accession>A0A2Z4FLM7</accession>
<sequence length="311" mass="33310">MSDETQQPSPPTPKPNPSDSRGLLTVVAIFGGLFVVLLIFAVVMLGAFGSGAGLSTGPNQIGVIEITGPIMESKKTVNDLHRFAKDDNIKAIVVRIDSPGGSVAPSQEMFQAVQRAAEKKPLVASMGSTAASGGYYIAIGAPKIFANPGTVTGSIGVISQVFGVKGLLDTIEVDVHTIKTGPYKDTGSPFREFNEDDQRYFNGLITDLYDQFIEDIAAARNLKLAEVREVGDGRVFSGRQAKKLKLIDEIGSMRDAIEWAKKEADITDDETLVYPPDESKGLLSSVIKGAASTAVEEIRAQQTPAFEYRMP</sequence>
<reference evidence="5 6" key="1">
    <citation type="submission" date="2018-06" db="EMBL/GenBank/DDBJ databases">
        <title>Lujinxingia sediminis gen. nov. sp. nov., a new facultative anaerobic member of the class Deltaproteobacteria, and proposal of Lujinxingaceae fam. nov.</title>
        <authorList>
            <person name="Guo L.-Y."/>
            <person name="Li C.-M."/>
            <person name="Wang S."/>
            <person name="Du Z.-J."/>
        </authorList>
    </citation>
    <scope>NUCLEOTIDE SEQUENCE [LARGE SCALE GENOMIC DNA]</scope>
    <source>
        <strain evidence="5 6">FA350</strain>
    </source>
</reference>
<dbReference type="InterPro" id="IPR002142">
    <property type="entry name" value="Peptidase_S49"/>
</dbReference>
<keyword evidence="3" id="KW-0378">Hydrolase</keyword>
<proteinExistence type="inferred from homology"/>
<dbReference type="CDD" id="cd07023">
    <property type="entry name" value="S49_Sppa_N_C"/>
    <property type="match status" value="1"/>
</dbReference>
<organism evidence="5 6">
    <name type="scientific">Bradymonas sediminis</name>
    <dbReference type="NCBI Taxonomy" id="1548548"/>
    <lineage>
        <taxon>Bacteria</taxon>
        <taxon>Deltaproteobacteria</taxon>
        <taxon>Bradymonadales</taxon>
        <taxon>Bradymonadaceae</taxon>
        <taxon>Bradymonas</taxon>
    </lineage>
</organism>
<keyword evidence="4" id="KW-0720">Serine protease</keyword>
<dbReference type="OrthoDB" id="9764363at2"/>
<dbReference type="PANTHER" id="PTHR42987:SF7">
    <property type="entry name" value="SIGNAL PEPTIDE PEPTIDASE SPPA-RELATED"/>
    <property type="match status" value="1"/>
</dbReference>
<name>A0A2Z4FLM7_9DELT</name>
<evidence type="ECO:0000313" key="6">
    <source>
        <dbReference type="Proteomes" id="UP000249799"/>
    </source>
</evidence>
<evidence type="ECO:0000256" key="4">
    <source>
        <dbReference type="ARBA" id="ARBA00022825"/>
    </source>
</evidence>
<dbReference type="AlphaFoldDB" id="A0A2Z4FLM7"/>
<dbReference type="InterPro" id="IPR029045">
    <property type="entry name" value="ClpP/crotonase-like_dom_sf"/>
</dbReference>
<evidence type="ECO:0000256" key="1">
    <source>
        <dbReference type="ARBA" id="ARBA00008683"/>
    </source>
</evidence>
<dbReference type="Proteomes" id="UP000249799">
    <property type="component" value="Chromosome"/>
</dbReference>
<dbReference type="GO" id="GO:0008236">
    <property type="term" value="F:serine-type peptidase activity"/>
    <property type="evidence" value="ECO:0007669"/>
    <property type="project" value="UniProtKB-KW"/>
</dbReference>
<dbReference type="NCBIfam" id="TIGR00706">
    <property type="entry name" value="SppA_dom"/>
    <property type="match status" value="1"/>
</dbReference>
<gene>
    <name evidence="5" type="primary">sppA</name>
    <name evidence="5" type="ORF">DN745_10025</name>
</gene>
<dbReference type="PANTHER" id="PTHR42987">
    <property type="entry name" value="PEPTIDASE S49"/>
    <property type="match status" value="1"/>
</dbReference>
<dbReference type="InterPro" id="IPR047272">
    <property type="entry name" value="S49_SppA_C"/>
</dbReference>
<dbReference type="GO" id="GO:0006508">
    <property type="term" value="P:proteolysis"/>
    <property type="evidence" value="ECO:0007669"/>
    <property type="project" value="UniProtKB-KW"/>
</dbReference>
<comment type="similarity">
    <text evidence="1">Belongs to the peptidase S49 family.</text>
</comment>
<dbReference type="SUPFAM" id="SSF52096">
    <property type="entry name" value="ClpP/crotonase"/>
    <property type="match status" value="1"/>
</dbReference>
<evidence type="ECO:0000256" key="3">
    <source>
        <dbReference type="ARBA" id="ARBA00022801"/>
    </source>
</evidence>
<keyword evidence="6" id="KW-1185">Reference proteome</keyword>
<dbReference type="RefSeq" id="WP_111334498.1">
    <property type="nucleotide sequence ID" value="NZ_CP030032.1"/>
</dbReference>
<protein>
    <submittedName>
        <fullName evidence="5">Signal peptide peptidase SppA</fullName>
    </submittedName>
</protein>
<dbReference type="Gene3D" id="3.90.226.10">
    <property type="entry name" value="2-enoyl-CoA Hydratase, Chain A, domain 1"/>
    <property type="match status" value="1"/>
</dbReference>
<evidence type="ECO:0000256" key="2">
    <source>
        <dbReference type="ARBA" id="ARBA00022670"/>
    </source>
</evidence>
<dbReference type="EMBL" id="CP030032">
    <property type="protein sequence ID" value="AWV89656.1"/>
    <property type="molecule type" value="Genomic_DNA"/>
</dbReference>
<keyword evidence="2" id="KW-0645">Protease</keyword>